<dbReference type="STRING" id="321146.A0A139HM80"/>
<feature type="compositionally biased region" description="Polar residues" evidence="1">
    <location>
        <begin position="235"/>
        <end position="263"/>
    </location>
</feature>
<proteinExistence type="predicted"/>
<feature type="region of interest" description="Disordered" evidence="1">
    <location>
        <begin position="89"/>
        <end position="117"/>
    </location>
</feature>
<accession>A0A139HM80</accession>
<reference evidence="2 3" key="1">
    <citation type="submission" date="2015-07" db="EMBL/GenBank/DDBJ databases">
        <title>Comparative genomics of the Sigatoka disease complex on banana suggests a link between parallel evolutionary changes in Pseudocercospora fijiensis and Pseudocercospora eumusae and increased virulence on the banana host.</title>
        <authorList>
            <person name="Chang T.-C."/>
            <person name="Salvucci A."/>
            <person name="Crous P.W."/>
            <person name="Stergiopoulos I."/>
        </authorList>
    </citation>
    <scope>NUCLEOTIDE SEQUENCE [LARGE SCALE GENOMIC DNA]</scope>
    <source>
        <strain evidence="2 3">CBS 114824</strain>
    </source>
</reference>
<feature type="region of interest" description="Disordered" evidence="1">
    <location>
        <begin position="142"/>
        <end position="294"/>
    </location>
</feature>
<dbReference type="GO" id="GO:0005886">
    <property type="term" value="C:plasma membrane"/>
    <property type="evidence" value="ECO:0007669"/>
    <property type="project" value="TreeGrafter"/>
</dbReference>
<dbReference type="InterPro" id="IPR037504">
    <property type="entry name" value="PSI_induc_2"/>
</dbReference>
<dbReference type="OrthoDB" id="5401332at2759"/>
<feature type="compositionally biased region" description="Basic and acidic residues" evidence="1">
    <location>
        <begin position="168"/>
        <end position="185"/>
    </location>
</feature>
<keyword evidence="3" id="KW-1185">Reference proteome</keyword>
<feature type="region of interest" description="Disordered" evidence="1">
    <location>
        <begin position="355"/>
        <end position="380"/>
    </location>
</feature>
<feature type="compositionally biased region" description="Polar residues" evidence="1">
    <location>
        <begin position="273"/>
        <end position="294"/>
    </location>
</feature>
<feature type="compositionally biased region" description="Polar residues" evidence="1">
    <location>
        <begin position="190"/>
        <end position="206"/>
    </location>
</feature>
<organism evidence="2 3">
    <name type="scientific">Pseudocercospora eumusae</name>
    <dbReference type="NCBI Taxonomy" id="321146"/>
    <lineage>
        <taxon>Eukaryota</taxon>
        <taxon>Fungi</taxon>
        <taxon>Dikarya</taxon>
        <taxon>Ascomycota</taxon>
        <taxon>Pezizomycotina</taxon>
        <taxon>Dothideomycetes</taxon>
        <taxon>Dothideomycetidae</taxon>
        <taxon>Mycosphaerellales</taxon>
        <taxon>Mycosphaerellaceae</taxon>
        <taxon>Pseudocercospora</taxon>
    </lineage>
</organism>
<feature type="compositionally biased region" description="Pro residues" evidence="1">
    <location>
        <begin position="97"/>
        <end position="111"/>
    </location>
</feature>
<evidence type="ECO:0000256" key="1">
    <source>
        <dbReference type="SAM" id="MobiDB-lite"/>
    </source>
</evidence>
<dbReference type="GO" id="GO:0005935">
    <property type="term" value="C:cellular bud neck"/>
    <property type="evidence" value="ECO:0007669"/>
    <property type="project" value="TreeGrafter"/>
</dbReference>
<gene>
    <name evidence="2" type="ORF">AC578_9992</name>
</gene>
<dbReference type="PANTHER" id="PTHR40018">
    <property type="entry name" value="[PSI+] INDUCTION PROTEIN 2"/>
    <property type="match status" value="1"/>
</dbReference>
<protein>
    <submittedName>
        <fullName evidence="2">Uncharacterized protein</fullName>
    </submittedName>
</protein>
<dbReference type="EMBL" id="LFZN01000029">
    <property type="protein sequence ID" value="KXT03584.1"/>
    <property type="molecule type" value="Genomic_DNA"/>
</dbReference>
<sequence>MPVAAILLAQRDIGSTVDGVHESLSSWDGCMAHSYCKWPVIAGIVAASLIVLSILWCLARCLCCGLQCCCGCLSCFNACCPSPRGRNRDRGAYQQAPPTPYQYQQPPPMQPPAYMTGGAGGAYRGAPVASTATFDAPSKKFNEDALPAMPSWQNAQSRRVESDEEVELEKMDHTSPTHTSPEHQQDAFVANSQDNFGTDRYNSAQSGDLGASGMHANPYNQYSTQQPQHYPASPYGNQTPYDNQGRSHNATGYFTGAQTSPSPHEQAPPSPYGAQNTYNNNPAELYSPNSFMSPVSPNQYRSPMAGGFHTAGRASPLSYAPTTAEYYDRAQQPSYAPSNAYEPSTAPSYEYHTEVPMASPLTPPALTPGRKPVNGGWREV</sequence>
<comment type="caution">
    <text evidence="2">The sequence shown here is derived from an EMBL/GenBank/DDBJ whole genome shotgun (WGS) entry which is preliminary data.</text>
</comment>
<dbReference type="AlphaFoldDB" id="A0A139HM80"/>
<name>A0A139HM80_9PEZI</name>
<feature type="compositionally biased region" description="Polar residues" evidence="1">
    <location>
        <begin position="218"/>
        <end position="228"/>
    </location>
</feature>
<dbReference type="PANTHER" id="PTHR40018:SF1">
    <property type="entry name" value="[PSI+] INDUCTION PROTEIN 2"/>
    <property type="match status" value="1"/>
</dbReference>
<evidence type="ECO:0000313" key="2">
    <source>
        <dbReference type="EMBL" id="KXT03584.1"/>
    </source>
</evidence>
<dbReference type="Proteomes" id="UP000070133">
    <property type="component" value="Unassembled WGS sequence"/>
</dbReference>
<evidence type="ECO:0000313" key="3">
    <source>
        <dbReference type="Proteomes" id="UP000070133"/>
    </source>
</evidence>